<comment type="caution">
    <text evidence="1">The sequence shown here is derived from an EMBL/GenBank/DDBJ whole genome shotgun (WGS) entry which is preliminary data.</text>
</comment>
<dbReference type="EMBL" id="BSNM01000014">
    <property type="protein sequence ID" value="GLQ31563.1"/>
    <property type="molecule type" value="Genomic_DNA"/>
</dbReference>
<reference evidence="1" key="2">
    <citation type="submission" date="2023-01" db="EMBL/GenBank/DDBJ databases">
        <title>Draft genome sequence of Litoribrevibacter albus strain NBRC 110071.</title>
        <authorList>
            <person name="Sun Q."/>
            <person name="Mori K."/>
        </authorList>
    </citation>
    <scope>NUCLEOTIDE SEQUENCE</scope>
    <source>
        <strain evidence="1">NBRC 110071</strain>
    </source>
</reference>
<organism evidence="1 2">
    <name type="scientific">Litoribrevibacter albus</name>
    <dbReference type="NCBI Taxonomy" id="1473156"/>
    <lineage>
        <taxon>Bacteria</taxon>
        <taxon>Pseudomonadati</taxon>
        <taxon>Pseudomonadota</taxon>
        <taxon>Gammaproteobacteria</taxon>
        <taxon>Oceanospirillales</taxon>
        <taxon>Oceanospirillaceae</taxon>
        <taxon>Litoribrevibacter</taxon>
    </lineage>
</organism>
<sequence>MGEAGVVRVCQIEQAKYGFRIDLANLILSKTASHYGESQLIRFRKEEAGVSQNRCIELLKMKRIDLLYLPPKDALISNFDFIPFDIHAGMLGYRVFLIRETDVERFKKVKTIEDLRSFTGGFGSQWGDFKVFGLNDLPVVGAANTKVLLTMLKHDRFDYFHRGLHEAWNELQAQSDQTKGLIVEKHLALRYPFQVFYWFHKDNDYLKERFEKGLLLVLQDGSYRQLFRKHFDDIVTRANLRNRTIIDIDYPMSDEVRKWLGDDALTPFWLEENY</sequence>
<dbReference type="AlphaFoldDB" id="A0AA37SBL1"/>
<dbReference type="Proteomes" id="UP001161389">
    <property type="component" value="Unassembled WGS sequence"/>
</dbReference>
<evidence type="ECO:0008006" key="3">
    <source>
        <dbReference type="Google" id="ProtNLM"/>
    </source>
</evidence>
<evidence type="ECO:0000313" key="2">
    <source>
        <dbReference type="Proteomes" id="UP001161389"/>
    </source>
</evidence>
<reference evidence="1" key="1">
    <citation type="journal article" date="2014" name="Int. J. Syst. Evol. Microbiol.">
        <title>Complete genome sequence of Corynebacterium casei LMG S-19264T (=DSM 44701T), isolated from a smear-ripened cheese.</title>
        <authorList>
            <consortium name="US DOE Joint Genome Institute (JGI-PGF)"/>
            <person name="Walter F."/>
            <person name="Albersmeier A."/>
            <person name="Kalinowski J."/>
            <person name="Ruckert C."/>
        </authorList>
    </citation>
    <scope>NUCLEOTIDE SEQUENCE</scope>
    <source>
        <strain evidence="1">NBRC 110071</strain>
    </source>
</reference>
<dbReference type="SUPFAM" id="SSF53850">
    <property type="entry name" value="Periplasmic binding protein-like II"/>
    <property type="match status" value="1"/>
</dbReference>
<evidence type="ECO:0000313" key="1">
    <source>
        <dbReference type="EMBL" id="GLQ31563.1"/>
    </source>
</evidence>
<name>A0AA37SBL1_9GAMM</name>
<protein>
    <recommendedName>
        <fullName evidence="3">Solute-binding protein family 3/N-terminal domain-containing protein</fullName>
    </recommendedName>
</protein>
<gene>
    <name evidence="1" type="ORF">GCM10007876_20420</name>
</gene>
<keyword evidence="2" id="KW-1185">Reference proteome</keyword>
<accession>A0AA37SBL1</accession>
<proteinExistence type="predicted"/>